<keyword evidence="5" id="KW-0811">Translocation</keyword>
<dbReference type="InterPro" id="IPR036322">
    <property type="entry name" value="WD40_repeat_dom_sf"/>
</dbReference>
<evidence type="ECO:0000256" key="5">
    <source>
        <dbReference type="ARBA" id="ARBA00023010"/>
    </source>
</evidence>
<dbReference type="GO" id="GO:0000055">
    <property type="term" value="P:ribosomal large subunit export from nucleus"/>
    <property type="evidence" value="ECO:0007669"/>
    <property type="project" value="InterPro"/>
</dbReference>
<keyword evidence="6" id="KW-0906">Nuclear pore complex</keyword>
<dbReference type="GO" id="GO:0017056">
    <property type="term" value="F:structural constituent of nuclear pore"/>
    <property type="evidence" value="ECO:0007669"/>
    <property type="project" value="InterPro"/>
</dbReference>
<organism evidence="8">
    <name type="scientific">Papilio xuthus</name>
    <name type="common">Asian swallowtail butterfly</name>
    <dbReference type="NCBI Taxonomy" id="66420"/>
    <lineage>
        <taxon>Eukaryota</taxon>
        <taxon>Metazoa</taxon>
        <taxon>Ecdysozoa</taxon>
        <taxon>Arthropoda</taxon>
        <taxon>Hexapoda</taxon>
        <taxon>Insecta</taxon>
        <taxon>Pterygota</taxon>
        <taxon>Neoptera</taxon>
        <taxon>Endopterygota</taxon>
        <taxon>Lepidoptera</taxon>
        <taxon>Glossata</taxon>
        <taxon>Ditrysia</taxon>
        <taxon>Papilionoidea</taxon>
        <taxon>Papilionidae</taxon>
        <taxon>Papilioninae</taxon>
        <taxon>Papilio</taxon>
    </lineage>
</organism>
<evidence type="ECO:0000256" key="7">
    <source>
        <dbReference type="ARBA" id="ARBA00023242"/>
    </source>
</evidence>
<dbReference type="AlphaFoldDB" id="A0AAJ6Z9I1"/>
<accession>A0AAJ6Z9I1</accession>
<evidence type="ECO:0000256" key="6">
    <source>
        <dbReference type="ARBA" id="ARBA00023132"/>
    </source>
</evidence>
<evidence type="ECO:0000313" key="8">
    <source>
        <dbReference type="RefSeq" id="XP_013167872.1"/>
    </source>
</evidence>
<keyword evidence="7" id="KW-0539">Nucleus</keyword>
<dbReference type="KEGG" id="pxu:106117907"/>
<keyword evidence="2" id="KW-0813">Transport</keyword>
<dbReference type="Proteomes" id="UP000694872">
    <property type="component" value="Unplaced"/>
</dbReference>
<dbReference type="GO" id="GO:0006606">
    <property type="term" value="P:protein import into nucleus"/>
    <property type="evidence" value="ECO:0007669"/>
    <property type="project" value="TreeGrafter"/>
</dbReference>
<dbReference type="RefSeq" id="XP_013167872.1">
    <property type="nucleotide sequence ID" value="XM_013312418.1"/>
</dbReference>
<comment type="subcellular location">
    <subcellularLocation>
        <location evidence="1">Nucleus</location>
        <location evidence="1">Nuclear pore complex</location>
    </subcellularLocation>
</comment>
<keyword evidence="3" id="KW-0509">mRNA transport</keyword>
<sequence>MDTKLYDTILPKHKMFEDIKESLQENTGAKLYNFIELKDDVLYIWNSLENCLFCLNLKHLEEHPDNTPYQRLQLLSPPEFSVERVMSSACGGRLCVYGARGATLVDLPARWGRAGLFDNGNQTVLCKSVSLDERFLFSQGEIRRVQWHPSSLSHILVLMSDNTIRLYNIALKSGPKLVKSIPIGLKPSSQLAGRTILDSLGDTAVDLTPLPNTDSLLILRGDGEVYMVQCTLDSKSPLQPRLWGPLAIYPPADDNYGSESCSICVLGAGDTLLVVIATCSAALYHCLLLPAPSEDGDDRSGYALYVVESVELNLNVNSNDSEFSHSYPVHLYPCTHNTYACVHSAGVHTVSLPILDKLKDYAAADQTNAESALSAICTHTSSAQHVVSWRRAGCGAAPLRGPPPLLLLLAPDGALISRSLEPYELEERLYREIQLRNPNLEPDDLNKLLKEKQKLSFVTIIQEILAREASQPLLHLRTPAPDQPSPKDCLETLTHATLVLRKEYMSRQSRAGTALLRKSAALHNLAHNFLNWRSNISVEMEGIAERGRQLQQKCALAEQQQEDLKNRCGSVVRAVRAGSAASCGERGVCADLQQYRRAADTLAAQIHQLATHARHKAHELRRWQEEYKRKETALGNTHSDTISSVLHQQTSQISSLIEETKLLKDQLSIV</sequence>
<dbReference type="InterPro" id="IPR019321">
    <property type="entry name" value="Nucleoporin_Nup88"/>
</dbReference>
<dbReference type="SUPFAM" id="SSF50978">
    <property type="entry name" value="WD40 repeat-like"/>
    <property type="match status" value="1"/>
</dbReference>
<dbReference type="InterPro" id="IPR037700">
    <property type="entry name" value="NUP88/NUP82"/>
</dbReference>
<dbReference type="CTD" id="41562"/>
<proteinExistence type="predicted"/>
<dbReference type="PANTHER" id="PTHR13257">
    <property type="entry name" value="NUCLEOPORIN NUP84-RELATED"/>
    <property type="match status" value="1"/>
</dbReference>
<dbReference type="Pfam" id="PF10168">
    <property type="entry name" value="Nup88"/>
    <property type="match status" value="1"/>
</dbReference>
<protein>
    <submittedName>
        <fullName evidence="8">Nuclear pore complex protein Nup88</fullName>
    </submittedName>
</protein>
<name>A0AAJ6Z9I1_PAPXU</name>
<reference evidence="8" key="1">
    <citation type="submission" date="2025-08" db="UniProtKB">
        <authorList>
            <consortium name="RefSeq"/>
        </authorList>
    </citation>
    <scope>IDENTIFICATION</scope>
</reference>
<evidence type="ECO:0000256" key="1">
    <source>
        <dbReference type="ARBA" id="ARBA00004567"/>
    </source>
</evidence>
<dbReference type="PANTHER" id="PTHR13257:SF0">
    <property type="entry name" value="NUCLEAR PORE COMPLEX PROTEIN NUP88"/>
    <property type="match status" value="1"/>
</dbReference>
<evidence type="ECO:0000256" key="3">
    <source>
        <dbReference type="ARBA" id="ARBA00022816"/>
    </source>
</evidence>
<dbReference type="GO" id="GO:0006406">
    <property type="term" value="P:mRNA export from nucleus"/>
    <property type="evidence" value="ECO:0007669"/>
    <property type="project" value="TreeGrafter"/>
</dbReference>
<dbReference type="GO" id="GO:0005643">
    <property type="term" value="C:nuclear pore"/>
    <property type="evidence" value="ECO:0007669"/>
    <property type="project" value="UniProtKB-SubCell"/>
</dbReference>
<dbReference type="GO" id="GO:0000056">
    <property type="term" value="P:ribosomal small subunit export from nucleus"/>
    <property type="evidence" value="ECO:0007669"/>
    <property type="project" value="InterPro"/>
</dbReference>
<evidence type="ECO:0000256" key="2">
    <source>
        <dbReference type="ARBA" id="ARBA00022448"/>
    </source>
</evidence>
<dbReference type="GeneID" id="106117907"/>
<evidence type="ECO:0000256" key="4">
    <source>
        <dbReference type="ARBA" id="ARBA00022927"/>
    </source>
</evidence>
<gene>
    <name evidence="8" type="primary">LOC106117907</name>
</gene>
<keyword evidence="4" id="KW-0653">Protein transport</keyword>